<gene>
    <name evidence="2" type="ORF">EW146_g9360</name>
</gene>
<dbReference type="AlphaFoldDB" id="A0A4S4L6Z7"/>
<name>A0A4S4L6Z7_9AGAM</name>
<accession>A0A4S4L6Z7</accession>
<protein>
    <submittedName>
        <fullName evidence="2">Uncharacterized protein</fullName>
    </submittedName>
</protein>
<evidence type="ECO:0000256" key="1">
    <source>
        <dbReference type="SAM" id="MobiDB-lite"/>
    </source>
</evidence>
<evidence type="ECO:0000313" key="2">
    <source>
        <dbReference type="EMBL" id="THH07306.1"/>
    </source>
</evidence>
<dbReference type="Proteomes" id="UP000310158">
    <property type="component" value="Unassembled WGS sequence"/>
</dbReference>
<organism evidence="2 3">
    <name type="scientific">Bondarzewia mesenterica</name>
    <dbReference type="NCBI Taxonomy" id="1095465"/>
    <lineage>
        <taxon>Eukaryota</taxon>
        <taxon>Fungi</taxon>
        <taxon>Dikarya</taxon>
        <taxon>Basidiomycota</taxon>
        <taxon>Agaricomycotina</taxon>
        <taxon>Agaricomycetes</taxon>
        <taxon>Russulales</taxon>
        <taxon>Bondarzewiaceae</taxon>
        <taxon>Bondarzewia</taxon>
    </lineage>
</organism>
<sequence>MSSILSAFTPTPSPISSPTISPWATPSPMQNETPEEQEYLDEVILVELRMHSDIEYAPPLSPITHNNNDIWEELGQ</sequence>
<dbReference type="EMBL" id="SGPL01000791">
    <property type="protein sequence ID" value="THH07306.1"/>
    <property type="molecule type" value="Genomic_DNA"/>
</dbReference>
<feature type="region of interest" description="Disordered" evidence="1">
    <location>
        <begin position="1"/>
        <end position="37"/>
    </location>
</feature>
<reference evidence="2 3" key="1">
    <citation type="submission" date="2019-02" db="EMBL/GenBank/DDBJ databases">
        <title>Genome sequencing of the rare red list fungi Bondarzewia mesenterica.</title>
        <authorList>
            <person name="Buettner E."/>
            <person name="Kellner H."/>
        </authorList>
    </citation>
    <scope>NUCLEOTIDE SEQUENCE [LARGE SCALE GENOMIC DNA]</scope>
    <source>
        <strain evidence="2 3">DSM 108281</strain>
    </source>
</reference>
<keyword evidence="3" id="KW-1185">Reference proteome</keyword>
<proteinExistence type="predicted"/>
<comment type="caution">
    <text evidence="2">The sequence shown here is derived from an EMBL/GenBank/DDBJ whole genome shotgun (WGS) entry which is preliminary data.</text>
</comment>
<feature type="compositionally biased region" description="Low complexity" evidence="1">
    <location>
        <begin position="1"/>
        <end position="28"/>
    </location>
</feature>
<evidence type="ECO:0000313" key="3">
    <source>
        <dbReference type="Proteomes" id="UP000310158"/>
    </source>
</evidence>